<accession>A0A067BNQ3</accession>
<proteinExistence type="predicted"/>
<keyword evidence="1" id="KW-1133">Transmembrane helix</keyword>
<dbReference type="RefSeq" id="XP_012210910.1">
    <property type="nucleotide sequence ID" value="XM_012355520.1"/>
</dbReference>
<dbReference type="EMBL" id="KK583445">
    <property type="protein sequence ID" value="KDO18380.1"/>
    <property type="molecule type" value="Genomic_DNA"/>
</dbReference>
<organism evidence="3 4">
    <name type="scientific">Saprolegnia parasitica (strain CBS 223.65)</name>
    <dbReference type="NCBI Taxonomy" id="695850"/>
    <lineage>
        <taxon>Eukaryota</taxon>
        <taxon>Sar</taxon>
        <taxon>Stramenopiles</taxon>
        <taxon>Oomycota</taxon>
        <taxon>Saprolegniomycetes</taxon>
        <taxon>Saprolegniales</taxon>
        <taxon>Saprolegniaceae</taxon>
        <taxon>Saprolegnia</taxon>
    </lineage>
</organism>
<dbReference type="Proteomes" id="UP000030745">
    <property type="component" value="Unassembled WGS sequence"/>
</dbReference>
<feature type="chain" id="PRO_5001633598" evidence="2">
    <location>
        <begin position="27"/>
        <end position="223"/>
    </location>
</feature>
<reference evidence="3 4" key="1">
    <citation type="journal article" date="2013" name="PLoS Genet.">
        <title>Distinctive expansion of potential virulence genes in the genome of the oomycete fish pathogen Saprolegnia parasitica.</title>
        <authorList>
            <person name="Jiang R.H."/>
            <person name="de Bruijn I."/>
            <person name="Haas B.J."/>
            <person name="Belmonte R."/>
            <person name="Lobach L."/>
            <person name="Christie J."/>
            <person name="van den Ackerveken G."/>
            <person name="Bottin A."/>
            <person name="Bulone V."/>
            <person name="Diaz-Moreno S.M."/>
            <person name="Dumas B."/>
            <person name="Fan L."/>
            <person name="Gaulin E."/>
            <person name="Govers F."/>
            <person name="Grenville-Briggs L.J."/>
            <person name="Horner N.R."/>
            <person name="Levin J.Z."/>
            <person name="Mammella M."/>
            <person name="Meijer H.J."/>
            <person name="Morris P."/>
            <person name="Nusbaum C."/>
            <person name="Oome S."/>
            <person name="Phillips A.J."/>
            <person name="van Rooyen D."/>
            <person name="Rzeszutek E."/>
            <person name="Saraiva M."/>
            <person name="Secombes C.J."/>
            <person name="Seidl M.F."/>
            <person name="Snel B."/>
            <person name="Stassen J.H."/>
            <person name="Sykes S."/>
            <person name="Tripathy S."/>
            <person name="van den Berg H."/>
            <person name="Vega-Arreguin J.C."/>
            <person name="Wawra S."/>
            <person name="Young S.K."/>
            <person name="Zeng Q."/>
            <person name="Dieguez-Uribeondo J."/>
            <person name="Russ C."/>
            <person name="Tyler B.M."/>
            <person name="van West P."/>
        </authorList>
    </citation>
    <scope>NUCLEOTIDE SEQUENCE [LARGE SCALE GENOMIC DNA]</scope>
    <source>
        <strain evidence="3 4">CBS 223.65</strain>
    </source>
</reference>
<dbReference type="AlphaFoldDB" id="A0A067BNQ3"/>
<dbReference type="GeneID" id="24137855"/>
<dbReference type="KEGG" id="spar:SPRG_16212"/>
<keyword evidence="1" id="KW-0472">Membrane</keyword>
<evidence type="ECO:0000313" key="3">
    <source>
        <dbReference type="EMBL" id="KDO18380.1"/>
    </source>
</evidence>
<sequence>MRTRQSFSSLHCRVASILALLPSSMSLQTAPGISSESASSLNESMPLFERLFALLSTNGVARTLQAMRAYVVDAATLAKSIKPFSDTMASTLQGVQSAFLSHVPYFGKALPMIVAGIFDESDIVCDVAMHAGLIAANARALSIAKDLLASLEAANFDAWRMCHSSISLLGGLVMFSGVCLCLAEVIPSLPKKKLNPGSGLKVSHFAHVSGKDLEAFLRTSTLE</sequence>
<dbReference type="STRING" id="695850.A0A067BNQ3"/>
<keyword evidence="2" id="KW-0732">Signal</keyword>
<dbReference type="VEuPathDB" id="FungiDB:SPRG_16212"/>
<evidence type="ECO:0000313" key="4">
    <source>
        <dbReference type="Proteomes" id="UP000030745"/>
    </source>
</evidence>
<feature type="signal peptide" evidence="2">
    <location>
        <begin position="1"/>
        <end position="26"/>
    </location>
</feature>
<evidence type="ECO:0000256" key="1">
    <source>
        <dbReference type="SAM" id="Phobius"/>
    </source>
</evidence>
<keyword evidence="1" id="KW-0812">Transmembrane</keyword>
<feature type="transmembrane region" description="Helical" evidence="1">
    <location>
        <begin position="166"/>
        <end position="186"/>
    </location>
</feature>
<gene>
    <name evidence="3" type="ORF">SPRG_16212</name>
</gene>
<protein>
    <submittedName>
        <fullName evidence="3">Uncharacterized protein</fullName>
    </submittedName>
</protein>
<evidence type="ECO:0000256" key="2">
    <source>
        <dbReference type="SAM" id="SignalP"/>
    </source>
</evidence>
<name>A0A067BNQ3_SAPPC</name>
<keyword evidence="4" id="KW-1185">Reference proteome</keyword>